<gene>
    <name evidence="3" type="ordered locus">Cpin_4589</name>
</gene>
<dbReference type="Pfam" id="PF00583">
    <property type="entry name" value="Acetyltransf_1"/>
    <property type="match status" value="1"/>
</dbReference>
<reference evidence="4" key="1">
    <citation type="submission" date="2009-08" db="EMBL/GenBank/DDBJ databases">
        <title>The complete genome of Chitinophaga pinensis DSM 2588.</title>
        <authorList>
            <consortium name="US DOE Joint Genome Institute (JGI-PGF)"/>
            <person name="Lucas S."/>
            <person name="Copeland A."/>
            <person name="Lapidus A."/>
            <person name="Glavina del Rio T."/>
            <person name="Dalin E."/>
            <person name="Tice H."/>
            <person name="Bruce D."/>
            <person name="Goodwin L."/>
            <person name="Pitluck S."/>
            <person name="Kyrpides N."/>
            <person name="Mavromatis K."/>
            <person name="Ivanova N."/>
            <person name="Mikhailova N."/>
            <person name="Sims D."/>
            <person name="Meinche L."/>
            <person name="Brettin T."/>
            <person name="Detter J.C."/>
            <person name="Han C."/>
            <person name="Larimer F."/>
            <person name="Land M."/>
            <person name="Hauser L."/>
            <person name="Markowitz V."/>
            <person name="Cheng J.-F."/>
            <person name="Hugenholtz P."/>
            <person name="Woyke T."/>
            <person name="Wu D."/>
            <person name="Spring S."/>
            <person name="Klenk H.-P."/>
            <person name="Eisen J.A."/>
        </authorList>
    </citation>
    <scope>NUCLEOTIDE SEQUENCE [LARGE SCALE GENOMIC DNA]</scope>
    <source>
        <strain evidence="4">ATCC 43595 / DSM 2588 / LMG 13176 / NBRC 15968 / NCIMB 11800 / UQM 2034</strain>
    </source>
</reference>
<protein>
    <submittedName>
        <fullName evidence="3">GCN5-related N-acetyltransferase</fullName>
    </submittedName>
</protein>
<dbReference type="PANTHER" id="PTHR13947">
    <property type="entry name" value="GNAT FAMILY N-ACETYLTRANSFERASE"/>
    <property type="match status" value="1"/>
</dbReference>
<dbReference type="KEGG" id="cpi:Cpin_4589"/>
<evidence type="ECO:0000313" key="4">
    <source>
        <dbReference type="Proteomes" id="UP000002215"/>
    </source>
</evidence>
<keyword evidence="1" id="KW-0808">Transferase</keyword>
<dbReference type="InterPro" id="IPR016181">
    <property type="entry name" value="Acyl_CoA_acyltransferase"/>
</dbReference>
<dbReference type="InterPro" id="IPR050769">
    <property type="entry name" value="NAT_camello-type"/>
</dbReference>
<dbReference type="OrthoDB" id="9799681at2"/>
<dbReference type="InterPro" id="IPR000182">
    <property type="entry name" value="GNAT_dom"/>
</dbReference>
<name>A0A979GYU3_CHIPD</name>
<dbReference type="SUPFAM" id="SSF55729">
    <property type="entry name" value="Acyl-CoA N-acyltransferases (Nat)"/>
    <property type="match status" value="1"/>
</dbReference>
<accession>A0A979GYU3</accession>
<evidence type="ECO:0000259" key="2">
    <source>
        <dbReference type="PROSITE" id="PS51186"/>
    </source>
</evidence>
<dbReference type="CDD" id="cd04301">
    <property type="entry name" value="NAT_SF"/>
    <property type="match status" value="1"/>
</dbReference>
<dbReference type="EMBL" id="CP001699">
    <property type="protein sequence ID" value="ACU62030.1"/>
    <property type="molecule type" value="Genomic_DNA"/>
</dbReference>
<organism evidence="3 4">
    <name type="scientific">Chitinophaga pinensis (strain ATCC 43595 / DSM 2588 / LMG 13176 / NBRC 15968 / NCIMB 11800 / UQM 2034)</name>
    <dbReference type="NCBI Taxonomy" id="485918"/>
    <lineage>
        <taxon>Bacteria</taxon>
        <taxon>Pseudomonadati</taxon>
        <taxon>Bacteroidota</taxon>
        <taxon>Chitinophagia</taxon>
        <taxon>Chitinophagales</taxon>
        <taxon>Chitinophagaceae</taxon>
        <taxon>Chitinophaga</taxon>
    </lineage>
</organism>
<dbReference type="Proteomes" id="UP000002215">
    <property type="component" value="Chromosome"/>
</dbReference>
<dbReference type="Gene3D" id="3.40.630.30">
    <property type="match status" value="1"/>
</dbReference>
<proteinExistence type="predicted"/>
<dbReference type="GO" id="GO:0008080">
    <property type="term" value="F:N-acetyltransferase activity"/>
    <property type="evidence" value="ECO:0007669"/>
    <property type="project" value="InterPro"/>
</dbReference>
<evidence type="ECO:0000313" key="3">
    <source>
        <dbReference type="EMBL" id="ACU62030.1"/>
    </source>
</evidence>
<dbReference type="PANTHER" id="PTHR13947:SF37">
    <property type="entry name" value="LD18367P"/>
    <property type="match status" value="1"/>
</dbReference>
<evidence type="ECO:0000256" key="1">
    <source>
        <dbReference type="ARBA" id="ARBA00022679"/>
    </source>
</evidence>
<dbReference type="PROSITE" id="PS51186">
    <property type="entry name" value="GNAT"/>
    <property type="match status" value="1"/>
</dbReference>
<dbReference type="RefSeq" id="WP_012792198.1">
    <property type="nucleotide sequence ID" value="NC_013132.1"/>
</dbReference>
<feature type="domain" description="N-acetyltransferase" evidence="2">
    <location>
        <begin position="19"/>
        <end position="166"/>
    </location>
</feature>
<dbReference type="AlphaFoldDB" id="A0A979GYU3"/>
<sequence length="167" mass="18848">MTTATLFTVESLSNGHSQQIIDLILPIQQIEFNVPVTLKDQPDLLDIEGFYTRPGGHFWGALKDDELVGTIALIDTGHAAAAIRKMFVKKEYRGKDFGIAQRLLETLIAYCREKGIKDVYLGTVNVLKAAQRFYERNGFAQIAIHDLPVYFPRMAADEIFYHLSIQS</sequence>
<reference evidence="3 4" key="2">
    <citation type="journal article" date="2010" name="Stand. Genomic Sci.">
        <title>Complete genome sequence of Chitinophaga pinensis type strain (UQM 2034).</title>
        <authorList>
            <person name="Glavina Del Rio T."/>
            <person name="Abt B."/>
            <person name="Spring S."/>
            <person name="Lapidus A."/>
            <person name="Nolan M."/>
            <person name="Tice H."/>
            <person name="Copeland A."/>
            <person name="Cheng J.F."/>
            <person name="Chen F."/>
            <person name="Bruce D."/>
            <person name="Goodwin L."/>
            <person name="Pitluck S."/>
            <person name="Ivanova N."/>
            <person name="Mavromatis K."/>
            <person name="Mikhailova N."/>
            <person name="Pati A."/>
            <person name="Chen A."/>
            <person name="Palaniappan K."/>
            <person name="Land M."/>
            <person name="Hauser L."/>
            <person name="Chang Y.J."/>
            <person name="Jeffries C.D."/>
            <person name="Chain P."/>
            <person name="Saunders E."/>
            <person name="Detter J.C."/>
            <person name="Brettin T."/>
            <person name="Rohde M."/>
            <person name="Goker M."/>
            <person name="Bristow J."/>
            <person name="Eisen J.A."/>
            <person name="Markowitz V."/>
            <person name="Hugenholtz P."/>
            <person name="Kyrpides N.C."/>
            <person name="Klenk H.P."/>
            <person name="Lucas S."/>
        </authorList>
    </citation>
    <scope>NUCLEOTIDE SEQUENCE [LARGE SCALE GENOMIC DNA]</scope>
    <source>
        <strain evidence="4">ATCC 43595 / DSM 2588 / LMG 13176 / NBRC 15968 / NCIMB 11800 / UQM 2034</strain>
    </source>
</reference>